<evidence type="ECO:0000313" key="3">
    <source>
        <dbReference type="Proteomes" id="UP000467841"/>
    </source>
</evidence>
<name>A0A6D2HR69_9BRAS</name>
<sequence>MEAEYRALTATAQEITWLSALLGDLGIPQTKSTLLQCDNLSAVYLSANPALHNQLKHFDTDWHYIREQVALGLIETKHIPAKEQLEDIFTKPLTRRPFSELRDKLRVGKFPTSSLRGEVSQQGPGTPSPVKEKPINYIQKKTRVKTVSEKKEKEPLELINKFTILGTLNHG</sequence>
<gene>
    <name evidence="2" type="ORF">MERR_LOCUS4255</name>
</gene>
<dbReference type="AlphaFoldDB" id="A0A6D2HR69"/>
<proteinExistence type="predicted"/>
<protein>
    <recommendedName>
        <fullName evidence="4">Reverse transcriptase Ty1/copia-type domain-containing protein</fullName>
    </recommendedName>
</protein>
<reference evidence="2" key="1">
    <citation type="submission" date="2020-01" db="EMBL/GenBank/DDBJ databases">
        <authorList>
            <person name="Mishra B."/>
        </authorList>
    </citation>
    <scope>NUCLEOTIDE SEQUENCE [LARGE SCALE GENOMIC DNA]</scope>
</reference>
<accession>A0A6D2HR69</accession>
<dbReference type="Proteomes" id="UP000467841">
    <property type="component" value="Unassembled WGS sequence"/>
</dbReference>
<dbReference type="EMBL" id="CACVBM020000277">
    <property type="protein sequence ID" value="CAA7017020.1"/>
    <property type="molecule type" value="Genomic_DNA"/>
</dbReference>
<evidence type="ECO:0000313" key="2">
    <source>
        <dbReference type="EMBL" id="CAA7017020.1"/>
    </source>
</evidence>
<evidence type="ECO:0008006" key="4">
    <source>
        <dbReference type="Google" id="ProtNLM"/>
    </source>
</evidence>
<dbReference type="CDD" id="cd09272">
    <property type="entry name" value="RNase_HI_RT_Ty1"/>
    <property type="match status" value="1"/>
</dbReference>
<evidence type="ECO:0000256" key="1">
    <source>
        <dbReference type="SAM" id="MobiDB-lite"/>
    </source>
</evidence>
<dbReference type="OrthoDB" id="2551793at2759"/>
<dbReference type="PANTHER" id="PTHR11439">
    <property type="entry name" value="GAG-POL-RELATED RETROTRANSPOSON"/>
    <property type="match status" value="1"/>
</dbReference>
<feature type="region of interest" description="Disordered" evidence="1">
    <location>
        <begin position="112"/>
        <end position="136"/>
    </location>
</feature>
<dbReference type="PANTHER" id="PTHR11439:SF455">
    <property type="entry name" value="RLK (RECEPTOR-LIKE PROTEIN KINASE) 8, PUTATIVE-RELATED"/>
    <property type="match status" value="1"/>
</dbReference>
<comment type="caution">
    <text evidence="2">The sequence shown here is derived from an EMBL/GenBank/DDBJ whole genome shotgun (WGS) entry which is preliminary data.</text>
</comment>
<feature type="compositionally biased region" description="Polar residues" evidence="1">
    <location>
        <begin position="112"/>
        <end position="125"/>
    </location>
</feature>
<organism evidence="2 3">
    <name type="scientific">Microthlaspi erraticum</name>
    <dbReference type="NCBI Taxonomy" id="1685480"/>
    <lineage>
        <taxon>Eukaryota</taxon>
        <taxon>Viridiplantae</taxon>
        <taxon>Streptophyta</taxon>
        <taxon>Embryophyta</taxon>
        <taxon>Tracheophyta</taxon>
        <taxon>Spermatophyta</taxon>
        <taxon>Magnoliopsida</taxon>
        <taxon>eudicotyledons</taxon>
        <taxon>Gunneridae</taxon>
        <taxon>Pentapetalae</taxon>
        <taxon>rosids</taxon>
        <taxon>malvids</taxon>
        <taxon>Brassicales</taxon>
        <taxon>Brassicaceae</taxon>
        <taxon>Coluteocarpeae</taxon>
        <taxon>Microthlaspi</taxon>
    </lineage>
</organism>
<keyword evidence="3" id="KW-1185">Reference proteome</keyword>